<name>A0A9P9DCQ1_9HYPO</name>
<dbReference type="InterPro" id="IPR001138">
    <property type="entry name" value="Zn2Cys6_DnaBD"/>
</dbReference>
<comment type="caution">
    <text evidence="9">The sequence shown here is derived from an EMBL/GenBank/DDBJ whole genome shotgun (WGS) entry which is preliminary data.</text>
</comment>
<dbReference type="GO" id="GO:0006351">
    <property type="term" value="P:DNA-templated transcription"/>
    <property type="evidence" value="ECO:0007669"/>
    <property type="project" value="InterPro"/>
</dbReference>
<dbReference type="AlphaFoldDB" id="A0A9P9DCQ1"/>
<organism evidence="9 10">
    <name type="scientific">Dactylonectria estremocensis</name>
    <dbReference type="NCBI Taxonomy" id="1079267"/>
    <lineage>
        <taxon>Eukaryota</taxon>
        <taxon>Fungi</taxon>
        <taxon>Dikarya</taxon>
        <taxon>Ascomycota</taxon>
        <taxon>Pezizomycotina</taxon>
        <taxon>Sordariomycetes</taxon>
        <taxon>Hypocreomycetidae</taxon>
        <taxon>Hypocreales</taxon>
        <taxon>Nectriaceae</taxon>
        <taxon>Dactylonectria</taxon>
    </lineage>
</organism>
<evidence type="ECO:0000256" key="7">
    <source>
        <dbReference type="SAM" id="MobiDB-lite"/>
    </source>
</evidence>
<dbReference type="SMART" id="SM00906">
    <property type="entry name" value="Fungal_trans"/>
    <property type="match status" value="1"/>
</dbReference>
<keyword evidence="10" id="KW-1185">Reference proteome</keyword>
<evidence type="ECO:0000256" key="6">
    <source>
        <dbReference type="ARBA" id="ARBA00023242"/>
    </source>
</evidence>
<dbReference type="EMBL" id="JAGMUU010000033">
    <property type="protein sequence ID" value="KAH7118050.1"/>
    <property type="molecule type" value="Genomic_DNA"/>
</dbReference>
<dbReference type="PANTHER" id="PTHR46910:SF37">
    <property type="entry name" value="ZN(II)2CYS6 TRANSCRIPTION FACTOR (EUROFUNG)"/>
    <property type="match status" value="1"/>
</dbReference>
<dbReference type="SUPFAM" id="SSF57701">
    <property type="entry name" value="Zn2/Cys6 DNA-binding domain"/>
    <property type="match status" value="1"/>
</dbReference>
<evidence type="ECO:0000256" key="4">
    <source>
        <dbReference type="ARBA" id="ARBA00023125"/>
    </source>
</evidence>
<dbReference type="GO" id="GO:0003677">
    <property type="term" value="F:DNA binding"/>
    <property type="evidence" value="ECO:0007669"/>
    <property type="project" value="UniProtKB-KW"/>
</dbReference>
<dbReference type="CDD" id="cd12148">
    <property type="entry name" value="fungal_TF_MHR"/>
    <property type="match status" value="1"/>
</dbReference>
<protein>
    <submittedName>
        <fullName evidence="9">Fungal-specific transcription factor domain-containing protein</fullName>
    </submittedName>
</protein>
<dbReference type="PROSITE" id="PS50048">
    <property type="entry name" value="ZN2_CY6_FUNGAL_2"/>
    <property type="match status" value="1"/>
</dbReference>
<sequence>MAGISPPSTGGRVQRATRVARACDYCRKKRLKCTSKRYPCLNCQLYNAECTTKDRVGRRSIIVRNNNQDATSAAVSGGVSATTPPEEPSIDVAVNSSADAFFALADNDEEDENDNDASNNNVNSNHSNGHGHHDDGSNNMDSNMDNSSITRAIDNNELNGHHPDNQNSLSSLPWAENQGFDVVNEASQDFGHVLRQLGIGVSSNFWDLDRTMLTNMANTDAHLMGGVDGSDRLEMGQMPPDAIPIPIMEGPSAAASFASPPKSIANSTNGRVSAIESLTTRDNEVFPSKQSLPPGVFIRKDQTLTNYIGLCSVGATLALCLKDALDSQRVPLDASSLSFLIEAGPHVDEVGLLSLCDLSSRKLPPRAEALQQINAYFRNLNTFYPILDEESFMARADMFYTAQRPLLRVLDYSLFYLVQSIGALCMQHDSDNPKAYEKYAAAAYEQAWSLIHESIGMPCETSLQILLLHVVRQIYFGKCGIAWVFCGIAIRIAQSLGLHRKIPEEIDLSDSQLHLRSRLWWILLNFDSNLSLSQGRPPGVEDTAHDGEVVVDGKSDVHSDPSYPTLSLVYIWTCQLGQVQNRFCNAMHSRNDGSSRIEALVQLDRELTAWMDSLPTSCRPGYPILSSSDIRLHILLIHLECFNLLRAIHWAVISLRPALTPGVDAEKLAARLQASDTLCVEAARSFIKSLNGYVGAI</sequence>
<keyword evidence="6" id="KW-0539">Nucleus</keyword>
<dbReference type="Proteomes" id="UP000717696">
    <property type="component" value="Unassembled WGS sequence"/>
</dbReference>
<keyword evidence="4" id="KW-0238">DNA-binding</keyword>
<feature type="compositionally biased region" description="Low complexity" evidence="7">
    <location>
        <begin position="116"/>
        <end position="128"/>
    </location>
</feature>
<reference evidence="9" key="1">
    <citation type="journal article" date="2021" name="Nat. Commun.">
        <title>Genetic determinants of endophytism in the Arabidopsis root mycobiome.</title>
        <authorList>
            <person name="Mesny F."/>
            <person name="Miyauchi S."/>
            <person name="Thiergart T."/>
            <person name="Pickel B."/>
            <person name="Atanasova L."/>
            <person name="Karlsson M."/>
            <person name="Huettel B."/>
            <person name="Barry K.W."/>
            <person name="Haridas S."/>
            <person name="Chen C."/>
            <person name="Bauer D."/>
            <person name="Andreopoulos W."/>
            <person name="Pangilinan J."/>
            <person name="LaButti K."/>
            <person name="Riley R."/>
            <person name="Lipzen A."/>
            <person name="Clum A."/>
            <person name="Drula E."/>
            <person name="Henrissat B."/>
            <person name="Kohler A."/>
            <person name="Grigoriev I.V."/>
            <person name="Martin F.M."/>
            <person name="Hacquard S."/>
        </authorList>
    </citation>
    <scope>NUCLEOTIDE SEQUENCE</scope>
    <source>
        <strain evidence="9">MPI-CAGE-AT-0021</strain>
    </source>
</reference>
<dbReference type="OrthoDB" id="5104314at2759"/>
<evidence type="ECO:0000256" key="5">
    <source>
        <dbReference type="ARBA" id="ARBA00023163"/>
    </source>
</evidence>
<evidence type="ECO:0000256" key="1">
    <source>
        <dbReference type="ARBA" id="ARBA00004123"/>
    </source>
</evidence>
<dbReference type="Pfam" id="PF04082">
    <property type="entry name" value="Fungal_trans"/>
    <property type="match status" value="1"/>
</dbReference>
<dbReference type="PROSITE" id="PS00463">
    <property type="entry name" value="ZN2_CY6_FUNGAL_1"/>
    <property type="match status" value="1"/>
</dbReference>
<dbReference type="PANTHER" id="PTHR46910">
    <property type="entry name" value="TRANSCRIPTION FACTOR PDR1"/>
    <property type="match status" value="1"/>
</dbReference>
<dbReference type="SMART" id="SM00066">
    <property type="entry name" value="GAL4"/>
    <property type="match status" value="1"/>
</dbReference>
<accession>A0A9P9DCQ1</accession>
<evidence type="ECO:0000256" key="3">
    <source>
        <dbReference type="ARBA" id="ARBA00023015"/>
    </source>
</evidence>
<dbReference type="Pfam" id="PF00172">
    <property type="entry name" value="Zn_clus"/>
    <property type="match status" value="1"/>
</dbReference>
<dbReference type="GO" id="GO:0000981">
    <property type="term" value="F:DNA-binding transcription factor activity, RNA polymerase II-specific"/>
    <property type="evidence" value="ECO:0007669"/>
    <property type="project" value="InterPro"/>
</dbReference>
<dbReference type="Gene3D" id="4.10.240.10">
    <property type="entry name" value="Zn(2)-C6 fungal-type DNA-binding domain"/>
    <property type="match status" value="1"/>
</dbReference>
<feature type="region of interest" description="Disordered" evidence="7">
    <location>
        <begin position="109"/>
        <end position="147"/>
    </location>
</feature>
<dbReference type="CDD" id="cd00067">
    <property type="entry name" value="GAL4"/>
    <property type="match status" value="1"/>
</dbReference>
<keyword evidence="5" id="KW-0804">Transcription</keyword>
<evidence type="ECO:0000259" key="8">
    <source>
        <dbReference type="PROSITE" id="PS50048"/>
    </source>
</evidence>
<comment type="subcellular location">
    <subcellularLocation>
        <location evidence="1">Nucleus</location>
    </subcellularLocation>
</comment>
<gene>
    <name evidence="9" type="ORF">B0J13DRAFT_570228</name>
</gene>
<evidence type="ECO:0000256" key="2">
    <source>
        <dbReference type="ARBA" id="ARBA00022723"/>
    </source>
</evidence>
<dbReference type="InterPro" id="IPR007219">
    <property type="entry name" value="XnlR_reg_dom"/>
</dbReference>
<keyword evidence="3" id="KW-0805">Transcription regulation</keyword>
<dbReference type="GO" id="GO:0008270">
    <property type="term" value="F:zinc ion binding"/>
    <property type="evidence" value="ECO:0007669"/>
    <property type="project" value="InterPro"/>
</dbReference>
<proteinExistence type="predicted"/>
<keyword evidence="2" id="KW-0479">Metal-binding</keyword>
<evidence type="ECO:0000313" key="9">
    <source>
        <dbReference type="EMBL" id="KAH7118050.1"/>
    </source>
</evidence>
<feature type="compositionally biased region" description="Low complexity" evidence="7">
    <location>
        <begin position="137"/>
        <end position="147"/>
    </location>
</feature>
<dbReference type="InterPro" id="IPR036864">
    <property type="entry name" value="Zn2-C6_fun-type_DNA-bd_sf"/>
</dbReference>
<dbReference type="GO" id="GO:0005634">
    <property type="term" value="C:nucleus"/>
    <property type="evidence" value="ECO:0007669"/>
    <property type="project" value="UniProtKB-SubCell"/>
</dbReference>
<feature type="domain" description="Zn(2)-C6 fungal-type" evidence="8">
    <location>
        <begin position="22"/>
        <end position="52"/>
    </location>
</feature>
<dbReference type="InterPro" id="IPR050987">
    <property type="entry name" value="AtrR-like"/>
</dbReference>
<evidence type="ECO:0000313" key="10">
    <source>
        <dbReference type="Proteomes" id="UP000717696"/>
    </source>
</evidence>